<dbReference type="Gene3D" id="1.10.340.70">
    <property type="match status" value="1"/>
</dbReference>
<accession>A0A699R8A4</accession>
<name>A0A699R8A4_TANCI</name>
<evidence type="ECO:0000256" key="4">
    <source>
        <dbReference type="ARBA" id="ARBA00022759"/>
    </source>
</evidence>
<dbReference type="InterPro" id="IPR050951">
    <property type="entry name" value="Retrovirus_Pol_polyprotein"/>
</dbReference>
<sequence>MVNAPVLKLPDFNEPVIVETDASGEGIGAVLQQSGHPIAYYSKKLAPRHHSLSTYEKELLVVIQALHKWRGYLLDKHFIIKINHFSLKYLLEQRISTPAQMKWLPKLMRFDYEIIYKRGIENEAADALSRVDTGSQLLSMVLTSVTQLTRKGKLVVGDDPALRLSLLTHFHGDFTGGHSGIAATTQRIQTFCYWRKMKKQVKEFVSMCTVCQRSKHDLSAYPGLLQPLPD</sequence>
<reference evidence="9" key="1">
    <citation type="journal article" date="2019" name="Sci. Rep.">
        <title>Draft genome of Tanacetum cinerariifolium, the natural source of mosquito coil.</title>
        <authorList>
            <person name="Yamashiro T."/>
            <person name="Shiraishi A."/>
            <person name="Satake H."/>
            <person name="Nakayama K."/>
        </authorList>
    </citation>
    <scope>NUCLEOTIDE SEQUENCE</scope>
</reference>
<dbReference type="Pfam" id="PF17917">
    <property type="entry name" value="RT_RNaseH"/>
    <property type="match status" value="1"/>
</dbReference>
<evidence type="ECO:0000259" key="7">
    <source>
        <dbReference type="Pfam" id="PF17917"/>
    </source>
</evidence>
<gene>
    <name evidence="9" type="ORF">Tci_851201</name>
</gene>
<dbReference type="Pfam" id="PF17921">
    <property type="entry name" value="Integrase_H2C2"/>
    <property type="match status" value="1"/>
</dbReference>
<dbReference type="GO" id="GO:0004519">
    <property type="term" value="F:endonuclease activity"/>
    <property type="evidence" value="ECO:0007669"/>
    <property type="project" value="UniProtKB-KW"/>
</dbReference>
<keyword evidence="6" id="KW-0695">RNA-directed DNA polymerase</keyword>
<organism evidence="9">
    <name type="scientific">Tanacetum cinerariifolium</name>
    <name type="common">Dalmatian daisy</name>
    <name type="synonym">Chrysanthemum cinerariifolium</name>
    <dbReference type="NCBI Taxonomy" id="118510"/>
    <lineage>
        <taxon>Eukaryota</taxon>
        <taxon>Viridiplantae</taxon>
        <taxon>Streptophyta</taxon>
        <taxon>Embryophyta</taxon>
        <taxon>Tracheophyta</taxon>
        <taxon>Spermatophyta</taxon>
        <taxon>Magnoliopsida</taxon>
        <taxon>eudicotyledons</taxon>
        <taxon>Gunneridae</taxon>
        <taxon>Pentapetalae</taxon>
        <taxon>asterids</taxon>
        <taxon>campanulids</taxon>
        <taxon>Asterales</taxon>
        <taxon>Asteraceae</taxon>
        <taxon>Asteroideae</taxon>
        <taxon>Anthemideae</taxon>
        <taxon>Anthemidinae</taxon>
        <taxon>Tanacetum</taxon>
    </lineage>
</organism>
<evidence type="ECO:0000256" key="2">
    <source>
        <dbReference type="ARBA" id="ARBA00022695"/>
    </source>
</evidence>
<evidence type="ECO:0000313" key="9">
    <source>
        <dbReference type="EMBL" id="GFC79231.1"/>
    </source>
</evidence>
<feature type="non-terminal residue" evidence="9">
    <location>
        <position position="230"/>
    </location>
</feature>
<protein>
    <submittedName>
        <fullName evidence="9">Putative mitochondrial protein</fullName>
    </submittedName>
</protein>
<evidence type="ECO:0000256" key="3">
    <source>
        <dbReference type="ARBA" id="ARBA00022722"/>
    </source>
</evidence>
<evidence type="ECO:0000259" key="8">
    <source>
        <dbReference type="Pfam" id="PF17921"/>
    </source>
</evidence>
<feature type="domain" description="Reverse transcriptase RNase H-like" evidence="7">
    <location>
        <begin position="11"/>
        <end position="110"/>
    </location>
</feature>
<evidence type="ECO:0000256" key="6">
    <source>
        <dbReference type="ARBA" id="ARBA00022918"/>
    </source>
</evidence>
<keyword evidence="4" id="KW-0255">Endonuclease</keyword>
<comment type="caution">
    <text evidence="9">The sequence shown here is derived from an EMBL/GenBank/DDBJ whole genome shotgun (WGS) entry which is preliminary data.</text>
</comment>
<dbReference type="InterPro" id="IPR041373">
    <property type="entry name" value="RT_RNaseH"/>
</dbReference>
<dbReference type="AlphaFoldDB" id="A0A699R8A4"/>
<dbReference type="CDD" id="cd09274">
    <property type="entry name" value="RNase_HI_RT_Ty3"/>
    <property type="match status" value="1"/>
</dbReference>
<keyword evidence="1" id="KW-0808">Transferase</keyword>
<proteinExistence type="predicted"/>
<keyword evidence="5" id="KW-0378">Hydrolase</keyword>
<dbReference type="FunFam" id="1.10.340.70:FF:000001">
    <property type="entry name" value="Retrovirus-related Pol polyprotein from transposon gypsy-like Protein"/>
    <property type="match status" value="1"/>
</dbReference>
<dbReference type="GO" id="GO:0003964">
    <property type="term" value="F:RNA-directed DNA polymerase activity"/>
    <property type="evidence" value="ECO:0007669"/>
    <property type="project" value="UniProtKB-KW"/>
</dbReference>
<dbReference type="GO" id="GO:0016787">
    <property type="term" value="F:hydrolase activity"/>
    <property type="evidence" value="ECO:0007669"/>
    <property type="project" value="UniProtKB-KW"/>
</dbReference>
<dbReference type="SUPFAM" id="SSF56672">
    <property type="entry name" value="DNA/RNA polymerases"/>
    <property type="match status" value="1"/>
</dbReference>
<dbReference type="InterPro" id="IPR041588">
    <property type="entry name" value="Integrase_H2C2"/>
</dbReference>
<dbReference type="PANTHER" id="PTHR37984">
    <property type="entry name" value="PROTEIN CBG26694"/>
    <property type="match status" value="1"/>
</dbReference>
<dbReference type="EMBL" id="BKCJ011069487">
    <property type="protein sequence ID" value="GFC79231.1"/>
    <property type="molecule type" value="Genomic_DNA"/>
</dbReference>
<dbReference type="InterPro" id="IPR043502">
    <property type="entry name" value="DNA/RNA_pol_sf"/>
</dbReference>
<dbReference type="Gene3D" id="3.10.20.370">
    <property type="match status" value="1"/>
</dbReference>
<evidence type="ECO:0000256" key="1">
    <source>
        <dbReference type="ARBA" id="ARBA00022679"/>
    </source>
</evidence>
<keyword evidence="3" id="KW-0540">Nuclease</keyword>
<keyword evidence="2" id="KW-0548">Nucleotidyltransferase</keyword>
<evidence type="ECO:0000256" key="5">
    <source>
        <dbReference type="ARBA" id="ARBA00022801"/>
    </source>
</evidence>
<feature type="domain" description="Integrase zinc-binding" evidence="8">
    <location>
        <begin position="159"/>
        <end position="216"/>
    </location>
</feature>
<dbReference type="PANTHER" id="PTHR37984:SF5">
    <property type="entry name" value="PROTEIN NYNRIN-LIKE"/>
    <property type="match status" value="1"/>
</dbReference>